<dbReference type="RefSeq" id="WP_090408135.1">
    <property type="nucleotide sequence ID" value="NZ_FNDQ01000010.1"/>
</dbReference>
<reference evidence="3" key="1">
    <citation type="submission" date="2016-10" db="EMBL/GenBank/DDBJ databases">
        <authorList>
            <person name="Varghese N."/>
            <person name="Submissions S."/>
        </authorList>
    </citation>
    <scope>NUCLEOTIDE SEQUENCE [LARGE SCALE GENOMIC DNA]</scope>
    <source>
        <strain evidence="3">DSM 23313</strain>
    </source>
</reference>
<keyword evidence="3" id="KW-1185">Reference proteome</keyword>
<sequence>MKKVVALLSLALLTLGACSSDDNKGNDKVSIEVGESHSTDIKTPVWLQGTWAPENDSEVEFDVVKFRITKDDVCMLTGITQCFKGIVKELLRVSKDNVNVYQKYEEDYYQLDIDFPAGTVVEMEFYRLDDNRMRLVQSGASAVFVRK</sequence>
<feature type="signal peptide" evidence="1">
    <location>
        <begin position="1"/>
        <end position="19"/>
    </location>
</feature>
<dbReference type="AlphaFoldDB" id="A0A1G8ECM3"/>
<accession>A0A1G8ECM3</accession>
<feature type="chain" id="PRO_5017224768" description="Lipocalin-like domain-containing protein" evidence="1">
    <location>
        <begin position="20"/>
        <end position="147"/>
    </location>
</feature>
<evidence type="ECO:0000256" key="1">
    <source>
        <dbReference type="SAM" id="SignalP"/>
    </source>
</evidence>
<evidence type="ECO:0008006" key="4">
    <source>
        <dbReference type="Google" id="ProtNLM"/>
    </source>
</evidence>
<dbReference type="STRING" id="702745.SAMN05421818_11040"/>
<evidence type="ECO:0000313" key="3">
    <source>
        <dbReference type="Proteomes" id="UP000243588"/>
    </source>
</evidence>
<organism evidence="2 3">
    <name type="scientific">Myroides phaeus</name>
    <dbReference type="NCBI Taxonomy" id="702745"/>
    <lineage>
        <taxon>Bacteria</taxon>
        <taxon>Pseudomonadati</taxon>
        <taxon>Bacteroidota</taxon>
        <taxon>Flavobacteriia</taxon>
        <taxon>Flavobacteriales</taxon>
        <taxon>Flavobacteriaceae</taxon>
        <taxon>Myroides</taxon>
    </lineage>
</organism>
<dbReference type="EMBL" id="FNDQ01000010">
    <property type="protein sequence ID" value="SDH67617.1"/>
    <property type="molecule type" value="Genomic_DNA"/>
</dbReference>
<gene>
    <name evidence="2" type="ORF">SAMN05421818_11040</name>
</gene>
<evidence type="ECO:0000313" key="2">
    <source>
        <dbReference type="EMBL" id="SDH67617.1"/>
    </source>
</evidence>
<proteinExistence type="predicted"/>
<name>A0A1G8ECM3_9FLAO</name>
<dbReference type="PROSITE" id="PS51257">
    <property type="entry name" value="PROKAR_LIPOPROTEIN"/>
    <property type="match status" value="1"/>
</dbReference>
<keyword evidence="1" id="KW-0732">Signal</keyword>
<dbReference type="Proteomes" id="UP000243588">
    <property type="component" value="Unassembled WGS sequence"/>
</dbReference>
<protein>
    <recommendedName>
        <fullName evidence="4">Lipocalin-like domain-containing protein</fullName>
    </recommendedName>
</protein>